<feature type="region of interest" description="Disordered" evidence="7">
    <location>
        <begin position="1"/>
        <end position="20"/>
    </location>
</feature>
<dbReference type="Gene3D" id="1.20.1250.20">
    <property type="entry name" value="MFS general substrate transporter like domains"/>
    <property type="match status" value="1"/>
</dbReference>
<dbReference type="EMBL" id="JAAXPI010000007">
    <property type="protein sequence ID" value="NKZ03747.1"/>
    <property type="molecule type" value="Genomic_DNA"/>
</dbReference>
<feature type="transmembrane region" description="Helical" evidence="8">
    <location>
        <begin position="120"/>
        <end position="141"/>
    </location>
</feature>
<keyword evidence="6 8" id="KW-0472">Membrane</keyword>
<comment type="subcellular location">
    <subcellularLocation>
        <location evidence="1">Cell membrane</location>
        <topology evidence="1">Multi-pass membrane protein</topology>
    </subcellularLocation>
</comment>
<organism evidence="10 11">
    <name type="scientific">Actinomadura latina</name>
    <dbReference type="NCBI Taxonomy" id="163603"/>
    <lineage>
        <taxon>Bacteria</taxon>
        <taxon>Bacillati</taxon>
        <taxon>Actinomycetota</taxon>
        <taxon>Actinomycetes</taxon>
        <taxon>Streptosporangiales</taxon>
        <taxon>Thermomonosporaceae</taxon>
        <taxon>Actinomadura</taxon>
    </lineage>
</organism>
<dbReference type="PROSITE" id="PS50850">
    <property type="entry name" value="MFS"/>
    <property type="match status" value="1"/>
</dbReference>
<feature type="transmembrane region" description="Helical" evidence="8">
    <location>
        <begin position="219"/>
        <end position="238"/>
    </location>
</feature>
<keyword evidence="5 8" id="KW-1133">Transmembrane helix</keyword>
<feature type="domain" description="Major facilitator superfamily (MFS) profile" evidence="9">
    <location>
        <begin position="29"/>
        <end position="558"/>
    </location>
</feature>
<feature type="transmembrane region" description="Helical" evidence="8">
    <location>
        <begin position="325"/>
        <end position="348"/>
    </location>
</feature>
<evidence type="ECO:0000256" key="1">
    <source>
        <dbReference type="ARBA" id="ARBA00004651"/>
    </source>
</evidence>
<gene>
    <name evidence="10" type="ORF">HGB48_08295</name>
</gene>
<feature type="transmembrane region" description="Helical" evidence="8">
    <location>
        <begin position="537"/>
        <end position="554"/>
    </location>
</feature>
<dbReference type="PANTHER" id="PTHR42718">
    <property type="entry name" value="MAJOR FACILITATOR SUPERFAMILY MULTIDRUG TRANSPORTER MFSC"/>
    <property type="match status" value="1"/>
</dbReference>
<evidence type="ECO:0000256" key="8">
    <source>
        <dbReference type="SAM" id="Phobius"/>
    </source>
</evidence>
<dbReference type="GO" id="GO:0005886">
    <property type="term" value="C:plasma membrane"/>
    <property type="evidence" value="ECO:0007669"/>
    <property type="project" value="UniProtKB-SubCell"/>
</dbReference>
<feature type="transmembrane region" description="Helical" evidence="8">
    <location>
        <begin position="430"/>
        <end position="447"/>
    </location>
</feature>
<feature type="transmembrane region" description="Helical" evidence="8">
    <location>
        <begin position="390"/>
        <end position="409"/>
    </location>
</feature>
<evidence type="ECO:0000256" key="5">
    <source>
        <dbReference type="ARBA" id="ARBA00022989"/>
    </source>
</evidence>
<feature type="transmembrane region" description="Helical" evidence="8">
    <location>
        <begin position="67"/>
        <end position="83"/>
    </location>
</feature>
<dbReference type="NCBIfam" id="TIGR00711">
    <property type="entry name" value="efflux_EmrB"/>
    <property type="match status" value="1"/>
</dbReference>
<dbReference type="Pfam" id="PF07690">
    <property type="entry name" value="MFS_1"/>
    <property type="match status" value="2"/>
</dbReference>
<dbReference type="InterPro" id="IPR004638">
    <property type="entry name" value="EmrB-like"/>
</dbReference>
<protein>
    <submittedName>
        <fullName evidence="10">DHA2 family efflux MFS transporter permease subunit</fullName>
    </submittedName>
</protein>
<evidence type="ECO:0000259" key="9">
    <source>
        <dbReference type="PROSITE" id="PS50850"/>
    </source>
</evidence>
<reference evidence="10 11" key="1">
    <citation type="submission" date="2020-04" db="EMBL/GenBank/DDBJ databases">
        <title>MicrobeNet Type strains.</title>
        <authorList>
            <person name="Nicholson A.C."/>
        </authorList>
    </citation>
    <scope>NUCLEOTIDE SEQUENCE [LARGE SCALE GENOMIC DNA]</scope>
    <source>
        <strain evidence="10 11">ATCC BAA-277</strain>
    </source>
</reference>
<keyword evidence="3" id="KW-1003">Cell membrane</keyword>
<evidence type="ECO:0000313" key="11">
    <source>
        <dbReference type="Proteomes" id="UP000579250"/>
    </source>
</evidence>
<keyword evidence="11" id="KW-1185">Reference proteome</keyword>
<feature type="transmembrane region" description="Helical" evidence="8">
    <location>
        <begin position="27"/>
        <end position="47"/>
    </location>
</feature>
<sequence length="578" mass="60936">MAHDERGQPGPAATEDGEARELDPRRWLALVILVGAGFMDMLDVTIVNVAVPSMLRDLNAEYSQIEWVVAGYVIGFAALLVTGGRLGDIFGRKKLFLIGVSGFTLASLLCGTAVNPEMLIGARLFQGAMAGLMVPQVLAIVHVTFPANERGKVLGIWGSTLGFASVAGVIIGGLLVQGDVFGLEWRTIFLINLPIGLTALVAAWFVLRESRSLTAPKLDLVGMVMAVGGILLLIYPLIKGRDHGWPAWIFAMMASSAVVLVLFVAYERRRTRTAGSPLVVLSLFRRQAFTSGMLVYLIFWISLGGFFLVWTLYLQLGLGWTPLHAGLTAAIFAVGGGAGSGLSVEVLTPRFGRKVLMAGALLNAAGFTWYALAAGHYGPGIGTLEMAGPLLVAGFGFGLVIAPIVDVILAGVHQHNAGSASGLLNTTQQVGWALGVALVGVLFFAQLDHDSGRGVDEAAPALRQQLSAAGVPAQNQDQILAGFRTCVQDRSAAADPTVVPASCQPRAGQPAALQQALTEAGVKANAHNFSRTFAVTLWYAIGILIVVFLGMFGLPRKAREGESDDALPAYEPADATGR</sequence>
<dbReference type="InterPro" id="IPR036259">
    <property type="entry name" value="MFS_trans_sf"/>
</dbReference>
<evidence type="ECO:0000256" key="6">
    <source>
        <dbReference type="ARBA" id="ARBA00023136"/>
    </source>
</evidence>
<dbReference type="InterPro" id="IPR020846">
    <property type="entry name" value="MFS_dom"/>
</dbReference>
<keyword evidence="2" id="KW-0813">Transport</keyword>
<feature type="transmembrane region" description="Helical" evidence="8">
    <location>
        <begin position="293"/>
        <end position="313"/>
    </location>
</feature>
<dbReference type="GO" id="GO:0022857">
    <property type="term" value="F:transmembrane transporter activity"/>
    <property type="evidence" value="ECO:0007669"/>
    <property type="project" value="InterPro"/>
</dbReference>
<evidence type="ECO:0000256" key="7">
    <source>
        <dbReference type="SAM" id="MobiDB-lite"/>
    </source>
</evidence>
<evidence type="ECO:0000256" key="4">
    <source>
        <dbReference type="ARBA" id="ARBA00022692"/>
    </source>
</evidence>
<proteinExistence type="predicted"/>
<feature type="transmembrane region" description="Helical" evidence="8">
    <location>
        <begin position="95"/>
        <end position="114"/>
    </location>
</feature>
<dbReference type="AlphaFoldDB" id="A0A846YVJ6"/>
<dbReference type="SUPFAM" id="SSF103473">
    <property type="entry name" value="MFS general substrate transporter"/>
    <property type="match status" value="1"/>
</dbReference>
<feature type="region of interest" description="Disordered" evidence="7">
    <location>
        <begin position="559"/>
        <end position="578"/>
    </location>
</feature>
<feature type="transmembrane region" description="Helical" evidence="8">
    <location>
        <begin position="188"/>
        <end position="207"/>
    </location>
</feature>
<evidence type="ECO:0000313" key="10">
    <source>
        <dbReference type="EMBL" id="NKZ03747.1"/>
    </source>
</evidence>
<accession>A0A846YVJ6</accession>
<keyword evidence="4 8" id="KW-0812">Transmembrane</keyword>
<name>A0A846YVJ6_9ACTN</name>
<comment type="caution">
    <text evidence="10">The sequence shown here is derived from an EMBL/GenBank/DDBJ whole genome shotgun (WGS) entry which is preliminary data.</text>
</comment>
<dbReference type="Gene3D" id="1.20.1720.10">
    <property type="entry name" value="Multidrug resistance protein D"/>
    <property type="match status" value="1"/>
</dbReference>
<dbReference type="PANTHER" id="PTHR42718:SF39">
    <property type="entry name" value="ACTINORHODIN TRANSPORTER-RELATED"/>
    <property type="match status" value="1"/>
</dbReference>
<feature type="transmembrane region" description="Helical" evidence="8">
    <location>
        <begin position="153"/>
        <end position="176"/>
    </location>
</feature>
<feature type="transmembrane region" description="Helical" evidence="8">
    <location>
        <begin position="244"/>
        <end position="266"/>
    </location>
</feature>
<feature type="transmembrane region" description="Helical" evidence="8">
    <location>
        <begin position="355"/>
        <end position="378"/>
    </location>
</feature>
<evidence type="ECO:0000256" key="2">
    <source>
        <dbReference type="ARBA" id="ARBA00022448"/>
    </source>
</evidence>
<dbReference type="InterPro" id="IPR011701">
    <property type="entry name" value="MFS"/>
</dbReference>
<dbReference type="RefSeq" id="WP_067634737.1">
    <property type="nucleotide sequence ID" value="NZ_JAAXPI010000007.1"/>
</dbReference>
<dbReference type="CDD" id="cd17321">
    <property type="entry name" value="MFS_MMR_MDR_like"/>
    <property type="match status" value="1"/>
</dbReference>
<dbReference type="Proteomes" id="UP000579250">
    <property type="component" value="Unassembled WGS sequence"/>
</dbReference>
<evidence type="ECO:0000256" key="3">
    <source>
        <dbReference type="ARBA" id="ARBA00022475"/>
    </source>
</evidence>